<evidence type="ECO:0000313" key="2">
    <source>
        <dbReference type="EMBL" id="PQO44081.1"/>
    </source>
</evidence>
<comment type="caution">
    <text evidence="2">The sequence shown here is derived from an EMBL/GenBank/DDBJ whole genome shotgun (WGS) entry which is preliminary data.</text>
</comment>
<dbReference type="Proteomes" id="UP000237819">
    <property type="component" value="Unassembled WGS sequence"/>
</dbReference>
<gene>
    <name evidence="2" type="ORF">C5Y93_21330</name>
</gene>
<dbReference type="EMBL" id="PUHZ01000021">
    <property type="protein sequence ID" value="PQO44081.1"/>
    <property type="molecule type" value="Genomic_DNA"/>
</dbReference>
<keyword evidence="1" id="KW-1133">Transmembrane helix</keyword>
<reference evidence="2 3" key="1">
    <citation type="submission" date="2018-02" db="EMBL/GenBank/DDBJ databases">
        <title>Comparative genomes isolates from brazilian mangrove.</title>
        <authorList>
            <person name="Araujo J.E."/>
            <person name="Taketani R.G."/>
            <person name="Silva M.C.P."/>
            <person name="Loureco M.V."/>
            <person name="Andreote F.D."/>
        </authorList>
    </citation>
    <scope>NUCLEOTIDE SEQUENCE [LARGE SCALE GENOMIC DNA]</scope>
    <source>
        <strain evidence="2 3">Nap-Phe MGV</strain>
    </source>
</reference>
<dbReference type="OrthoDB" id="261253at2"/>
<protein>
    <recommendedName>
        <fullName evidence="4">Zinc finger/thioredoxin putative domain-containing protein</fullName>
    </recommendedName>
</protein>
<evidence type="ECO:0000256" key="1">
    <source>
        <dbReference type="SAM" id="Phobius"/>
    </source>
</evidence>
<keyword evidence="1" id="KW-0472">Membrane</keyword>
<dbReference type="InterPro" id="IPR011723">
    <property type="entry name" value="Znf/thioredoxin_put"/>
</dbReference>
<feature type="transmembrane region" description="Helical" evidence="1">
    <location>
        <begin position="87"/>
        <end position="108"/>
    </location>
</feature>
<evidence type="ECO:0000313" key="3">
    <source>
        <dbReference type="Proteomes" id="UP000237819"/>
    </source>
</evidence>
<keyword evidence="1" id="KW-0812">Transmembrane</keyword>
<organism evidence="2 3">
    <name type="scientific">Blastopirellula marina</name>
    <dbReference type="NCBI Taxonomy" id="124"/>
    <lineage>
        <taxon>Bacteria</taxon>
        <taxon>Pseudomonadati</taxon>
        <taxon>Planctomycetota</taxon>
        <taxon>Planctomycetia</taxon>
        <taxon>Pirellulales</taxon>
        <taxon>Pirellulaceae</taxon>
        <taxon>Blastopirellula</taxon>
    </lineage>
</organism>
<name>A0A2S8GIC8_9BACT</name>
<evidence type="ECO:0008006" key="4">
    <source>
        <dbReference type="Google" id="ProtNLM"/>
    </source>
</evidence>
<proteinExistence type="predicted"/>
<dbReference type="AlphaFoldDB" id="A0A2S8GIC8"/>
<dbReference type="NCBIfam" id="TIGR02098">
    <property type="entry name" value="MJ0042_CXXC"/>
    <property type="match status" value="1"/>
</dbReference>
<sequence length="289" mass="30944">MPIVATCSHCQTTFEANDRLADKRVRCPKCGETIRLASGAATPGAKAFRGTPAMSRNLMDDAEIPIKDPLADRAALSLQKRNSRRQAIYWSVLLGFIVIIGVGIAIAVEKAQSIKLPTVSPSKGAVLPTAPPLDDGLTWNTYEGPADWSVQFPGVPQASSADGVDTVVLDGGAKLGRFLVEVRSEDNSDWNNLTGQISAEEAERSVDSANLLSISDRRSHFAGGGQVHRLRLSGMIPMEGNQAAIVYKFSLSGVTYTVLWQGNDAEAGSDVVRHFFISFQRNGSTILSG</sequence>
<accession>A0A2S8GIC8</accession>
<dbReference type="RefSeq" id="WP_105337480.1">
    <property type="nucleotide sequence ID" value="NZ_PUHZ01000021.1"/>
</dbReference>